<proteinExistence type="predicted"/>
<gene>
    <name evidence="2" type="ORF">F5878DRAFT_64799</name>
</gene>
<evidence type="ECO:0000313" key="3">
    <source>
        <dbReference type="Proteomes" id="UP001163846"/>
    </source>
</evidence>
<protein>
    <submittedName>
        <fullName evidence="2">Uncharacterized protein</fullName>
    </submittedName>
</protein>
<accession>A0AA38PKQ7</accession>
<dbReference type="EMBL" id="MU805948">
    <property type="protein sequence ID" value="KAJ3844730.1"/>
    <property type="molecule type" value="Genomic_DNA"/>
</dbReference>
<evidence type="ECO:0000256" key="1">
    <source>
        <dbReference type="SAM" id="MobiDB-lite"/>
    </source>
</evidence>
<dbReference type="Proteomes" id="UP001163846">
    <property type="component" value="Unassembled WGS sequence"/>
</dbReference>
<evidence type="ECO:0000313" key="2">
    <source>
        <dbReference type="EMBL" id="KAJ3844730.1"/>
    </source>
</evidence>
<organism evidence="2 3">
    <name type="scientific">Lentinula raphanica</name>
    <dbReference type="NCBI Taxonomy" id="153919"/>
    <lineage>
        <taxon>Eukaryota</taxon>
        <taxon>Fungi</taxon>
        <taxon>Dikarya</taxon>
        <taxon>Basidiomycota</taxon>
        <taxon>Agaricomycotina</taxon>
        <taxon>Agaricomycetes</taxon>
        <taxon>Agaricomycetidae</taxon>
        <taxon>Agaricales</taxon>
        <taxon>Marasmiineae</taxon>
        <taxon>Omphalotaceae</taxon>
        <taxon>Lentinula</taxon>
    </lineage>
</organism>
<keyword evidence="3" id="KW-1185">Reference proteome</keyword>
<dbReference type="AlphaFoldDB" id="A0AA38PKQ7"/>
<name>A0AA38PKQ7_9AGAR</name>
<sequence>MTESTEERKKDWGVIALTPIWEAEDGTNNYSEFKLKSKLELDAAGYWKYIEGAEHDTPSIPKLQPAREVQELDSTGARITVRIPGNEAEVKAAQKRARSWLDGDKKALAIIVKAVPMEKLYLVEDCTSARAAWKALKTEYEPSNPILTLTILQRIIGNQCQPGDDPVAWLEVMIRLYSRLRDADPKIMPDWDFAKHLIMLMTRDEKWRYCRDELRNRLRIAAASGSTLSSQFVIRRLKEEGIEQGIGPSVASINAIMATGRNRPRGATSAVEVERAAVETYPSLDNVAASRQQARHNRRPRPYPSLRPPN</sequence>
<reference evidence="2" key="1">
    <citation type="submission" date="2022-08" db="EMBL/GenBank/DDBJ databases">
        <authorList>
            <consortium name="DOE Joint Genome Institute"/>
            <person name="Min B."/>
            <person name="Riley R."/>
            <person name="Sierra-Patev S."/>
            <person name="Naranjo-Ortiz M."/>
            <person name="Looney B."/>
            <person name="Konkel Z."/>
            <person name="Slot J.C."/>
            <person name="Sakamoto Y."/>
            <person name="Steenwyk J.L."/>
            <person name="Rokas A."/>
            <person name="Carro J."/>
            <person name="Camarero S."/>
            <person name="Ferreira P."/>
            <person name="Molpeceres G."/>
            <person name="Ruiz-Duenas F.J."/>
            <person name="Serrano A."/>
            <person name="Henrissat B."/>
            <person name="Drula E."/>
            <person name="Hughes K.W."/>
            <person name="Mata J.L."/>
            <person name="Ishikawa N.K."/>
            <person name="Vargas-Isla R."/>
            <person name="Ushijima S."/>
            <person name="Smith C.A."/>
            <person name="Ahrendt S."/>
            <person name="Andreopoulos W."/>
            <person name="He G."/>
            <person name="Labutti K."/>
            <person name="Lipzen A."/>
            <person name="Ng V."/>
            <person name="Sandor L."/>
            <person name="Barry K."/>
            <person name="Martinez A.T."/>
            <person name="Xiao Y."/>
            <person name="Gibbons J.G."/>
            <person name="Terashima K."/>
            <person name="Hibbett D.S."/>
            <person name="Grigoriev I.V."/>
        </authorList>
    </citation>
    <scope>NUCLEOTIDE SEQUENCE</scope>
    <source>
        <strain evidence="2">TFB9207</strain>
    </source>
</reference>
<comment type="caution">
    <text evidence="2">The sequence shown here is derived from an EMBL/GenBank/DDBJ whole genome shotgun (WGS) entry which is preliminary data.</text>
</comment>
<feature type="region of interest" description="Disordered" evidence="1">
    <location>
        <begin position="282"/>
        <end position="310"/>
    </location>
</feature>
<dbReference type="Pfam" id="PF14223">
    <property type="entry name" value="Retrotran_gag_2"/>
    <property type="match status" value="1"/>
</dbReference>